<dbReference type="STRING" id="1245745.A0A0A2W9F9"/>
<dbReference type="GO" id="GO:0006412">
    <property type="term" value="P:translation"/>
    <property type="evidence" value="ECO:0007669"/>
    <property type="project" value="InterPro"/>
</dbReference>
<protein>
    <recommendedName>
        <fullName evidence="7">KOW domain-containing protein</fullName>
    </recommendedName>
</protein>
<feature type="region of interest" description="Disordered" evidence="4">
    <location>
        <begin position="1"/>
        <end position="20"/>
    </location>
</feature>
<reference evidence="5 6" key="1">
    <citation type="submission" date="2012-10" db="EMBL/GenBank/DDBJ databases">
        <title>Genome sequencing and analysis of entomopathogenic fungi Beauveria bassiana D1-5.</title>
        <authorList>
            <person name="Li Q."/>
            <person name="Wang L."/>
            <person name="Zhang Z."/>
            <person name="Wang Q."/>
            <person name="Ren J."/>
            <person name="Wang M."/>
            <person name="Xu W."/>
            <person name="Wang J."/>
            <person name="Lu Y."/>
            <person name="Du Q."/>
            <person name="Sun Z."/>
        </authorList>
    </citation>
    <scope>NUCLEOTIDE SEQUENCE [LARGE SCALE GENOMIC DNA]</scope>
    <source>
        <strain evidence="5 6">D1-5</strain>
    </source>
</reference>
<dbReference type="SUPFAM" id="SSF50104">
    <property type="entry name" value="Translation proteins SH3-like domain"/>
    <property type="match status" value="1"/>
</dbReference>
<dbReference type="EMBL" id="ANFO01000419">
    <property type="protein sequence ID" value="KGQ09604.1"/>
    <property type="molecule type" value="Genomic_DNA"/>
</dbReference>
<name>A0A0A2W9F9_BEABA</name>
<dbReference type="InterPro" id="IPR003256">
    <property type="entry name" value="Ribosomal_uL24"/>
</dbReference>
<dbReference type="GO" id="GO:0005840">
    <property type="term" value="C:ribosome"/>
    <property type="evidence" value="ECO:0007669"/>
    <property type="project" value="UniProtKB-KW"/>
</dbReference>
<comment type="caution">
    <text evidence="5">The sequence shown here is derived from an EMBL/GenBank/DDBJ whole genome shotgun (WGS) entry which is preliminary data.</text>
</comment>
<comment type="similarity">
    <text evidence="1">Belongs to the universal ribosomal protein uL24 family.</text>
</comment>
<keyword evidence="3" id="KW-0687">Ribonucleoprotein</keyword>
<evidence type="ECO:0000313" key="6">
    <source>
        <dbReference type="Proteomes" id="UP000030106"/>
    </source>
</evidence>
<dbReference type="OrthoDB" id="359154at2759"/>
<dbReference type="AlphaFoldDB" id="A0A0A2W9F9"/>
<dbReference type="InterPro" id="IPR041988">
    <property type="entry name" value="Ribosomal_uL24_KOW"/>
</dbReference>
<evidence type="ECO:0000256" key="2">
    <source>
        <dbReference type="ARBA" id="ARBA00022980"/>
    </source>
</evidence>
<accession>A0A0A2W9F9</accession>
<dbReference type="GO" id="GO:0003735">
    <property type="term" value="F:structural constituent of ribosome"/>
    <property type="evidence" value="ECO:0007669"/>
    <property type="project" value="InterPro"/>
</dbReference>
<proteinExistence type="inferred from homology"/>
<dbReference type="GO" id="GO:1990904">
    <property type="term" value="C:ribonucleoprotein complex"/>
    <property type="evidence" value="ECO:0007669"/>
    <property type="project" value="UniProtKB-KW"/>
</dbReference>
<gene>
    <name evidence="5" type="ORF">BBAD15_g5044</name>
</gene>
<dbReference type="HOGENOM" id="CLU_041333_0_0_1"/>
<dbReference type="GO" id="GO:0003723">
    <property type="term" value="F:RNA binding"/>
    <property type="evidence" value="ECO:0007669"/>
    <property type="project" value="InterPro"/>
</dbReference>
<dbReference type="Pfam" id="PF22682">
    <property type="entry name" value="Ribosomal_uL24m-like"/>
    <property type="match status" value="1"/>
</dbReference>
<dbReference type="Proteomes" id="UP000030106">
    <property type="component" value="Unassembled WGS sequence"/>
</dbReference>
<evidence type="ECO:0000256" key="3">
    <source>
        <dbReference type="ARBA" id="ARBA00023274"/>
    </source>
</evidence>
<evidence type="ECO:0008006" key="7">
    <source>
        <dbReference type="Google" id="ProtNLM"/>
    </source>
</evidence>
<dbReference type="PANTHER" id="PTHR12903">
    <property type="entry name" value="MITOCHONDRIAL RIBOSOMAL PROTEIN L24"/>
    <property type="match status" value="1"/>
</dbReference>
<dbReference type="CDD" id="cd06089">
    <property type="entry name" value="KOW_RPL26"/>
    <property type="match status" value="1"/>
</dbReference>
<evidence type="ECO:0000256" key="1">
    <source>
        <dbReference type="ARBA" id="ARBA00010618"/>
    </source>
</evidence>
<keyword evidence="2" id="KW-0689">Ribosomal protein</keyword>
<evidence type="ECO:0000313" key="5">
    <source>
        <dbReference type="EMBL" id="KGQ09604.1"/>
    </source>
</evidence>
<organism evidence="5 6">
    <name type="scientific">Beauveria bassiana D1-5</name>
    <dbReference type="NCBI Taxonomy" id="1245745"/>
    <lineage>
        <taxon>Eukaryota</taxon>
        <taxon>Fungi</taxon>
        <taxon>Dikarya</taxon>
        <taxon>Ascomycota</taxon>
        <taxon>Pezizomycotina</taxon>
        <taxon>Sordariomycetes</taxon>
        <taxon>Hypocreomycetidae</taxon>
        <taxon>Hypocreales</taxon>
        <taxon>Cordycipitaceae</taxon>
        <taxon>Beauveria</taxon>
    </lineage>
</organism>
<dbReference type="InterPro" id="IPR008991">
    <property type="entry name" value="Translation_prot_SH3-like_sf"/>
</dbReference>
<dbReference type="eggNOG" id="ENOG502QUDZ">
    <property type="taxonomic scope" value="Eukaryota"/>
</dbReference>
<sequence>MDKIARRVAQAQRSASRRSQRVARRQKIQAYYRADKAVTDANREIINNIKDAKQAMKEDWELGPLAPKRDLGFNKYGVITSAIRQDWSNYGQIKFRQKLAEQRCAWAGGAHMLNLVPGDRVVIFEGHDKGKIDTIKTIQPESGSLTLENYNRAMVESMLGQPPRSQPMPLSIDSVRLVYPLPDPVTGVIKDTIIRQLRAVPPRMESPNMTMERWRYGNKWDRIVPSLNRIIPWPETPAPEFALTPSDTTRDQVEERTFYYSLATPPMPDGVIDELRNKYSKFRTRHENWYIAQKEAEDANKKASKGDATRLMQTPLEEFNEMQRAIRDAAGEPELSEDMLAKIGEVMAKSKAEALERAGVSEVDSKQ</sequence>
<evidence type="ECO:0000256" key="4">
    <source>
        <dbReference type="SAM" id="MobiDB-lite"/>
    </source>
</evidence>